<dbReference type="Proteomes" id="UP001164746">
    <property type="component" value="Chromosome 2"/>
</dbReference>
<feature type="non-terminal residue" evidence="2">
    <location>
        <position position="1"/>
    </location>
</feature>
<gene>
    <name evidence="2" type="ORF">MAR_029828</name>
</gene>
<dbReference type="EMBL" id="CP111013">
    <property type="protein sequence ID" value="WAQ97138.1"/>
    <property type="molecule type" value="Genomic_DNA"/>
</dbReference>
<accession>A0ABY7DM53</accession>
<organism evidence="2 3">
    <name type="scientific">Mya arenaria</name>
    <name type="common">Soft-shell clam</name>
    <dbReference type="NCBI Taxonomy" id="6604"/>
    <lineage>
        <taxon>Eukaryota</taxon>
        <taxon>Metazoa</taxon>
        <taxon>Spiralia</taxon>
        <taxon>Lophotrochozoa</taxon>
        <taxon>Mollusca</taxon>
        <taxon>Bivalvia</taxon>
        <taxon>Autobranchia</taxon>
        <taxon>Heteroconchia</taxon>
        <taxon>Euheterodonta</taxon>
        <taxon>Imparidentia</taxon>
        <taxon>Neoheterodontei</taxon>
        <taxon>Myida</taxon>
        <taxon>Myoidea</taxon>
        <taxon>Myidae</taxon>
        <taxon>Mya</taxon>
    </lineage>
</organism>
<protein>
    <submittedName>
        <fullName evidence="2">Uncharacterized protein</fullName>
    </submittedName>
</protein>
<evidence type="ECO:0000313" key="2">
    <source>
        <dbReference type="EMBL" id="WAQ97138.1"/>
    </source>
</evidence>
<name>A0ABY7DM53_MYAAR</name>
<feature type="non-terminal residue" evidence="2">
    <location>
        <position position="129"/>
    </location>
</feature>
<proteinExistence type="predicted"/>
<feature type="region of interest" description="Disordered" evidence="1">
    <location>
        <begin position="105"/>
        <end position="129"/>
    </location>
</feature>
<keyword evidence="3" id="KW-1185">Reference proteome</keyword>
<reference evidence="2" key="1">
    <citation type="submission" date="2022-11" db="EMBL/GenBank/DDBJ databases">
        <title>Centuries of genome instability and evolution in soft-shell clam transmissible cancer (bioRxiv).</title>
        <authorList>
            <person name="Hart S.F.M."/>
            <person name="Yonemitsu M.A."/>
            <person name="Giersch R.M."/>
            <person name="Beal B.F."/>
            <person name="Arriagada G."/>
            <person name="Davis B.W."/>
            <person name="Ostrander E.A."/>
            <person name="Goff S.P."/>
            <person name="Metzger M.J."/>
        </authorList>
    </citation>
    <scope>NUCLEOTIDE SEQUENCE</scope>
    <source>
        <strain evidence="2">MELC-2E11</strain>
        <tissue evidence="2">Siphon/mantle</tissue>
    </source>
</reference>
<evidence type="ECO:0000256" key="1">
    <source>
        <dbReference type="SAM" id="MobiDB-lite"/>
    </source>
</evidence>
<evidence type="ECO:0000313" key="3">
    <source>
        <dbReference type="Proteomes" id="UP001164746"/>
    </source>
</evidence>
<sequence>VGGGPGQIPDRIVNRLRRKGGDKTKIGFPHNLQMTRSDRKLLARHIREEALEDRRLSACRTHLHADAFRRRLVLAAEEEAQPQPPMDSATSARMRQLEIVKARAAERRAKAREMNPRIKNTEESLRRAH</sequence>